<sequence>MELAVVQDVEEWINHQLISKLGDTLQSIYLVGSYPSGKVSLNRPDINWLLVWKGFVSGIDLWTLGEILTSTIEKFRQGVVIRPEFRPFKFSYPIERGKDECFVNITVVSGAATTEDFKKKNSFVPEYVFSGFKDSRKLIWGEDTLSNMEFAVSADEIKRGAMQKIMSHKIQLDRIPLVYHIKRDSDLIFSESITHGKNLLYFATELVMNNEELKASKHLALFHDNAELIQFIKERFPQIENEAQTIIDGKSNYPKWKQEPDKAKLIYLAASTMAAEMTKRAIAS</sequence>
<gene>
    <name evidence="1" type="ORF">UX87_C0017G0015</name>
</gene>
<protein>
    <recommendedName>
        <fullName evidence="3">Nucleotidyltransferase</fullName>
    </recommendedName>
</protein>
<accession>A0A0G1S350</accession>
<evidence type="ECO:0008006" key="3">
    <source>
        <dbReference type="Google" id="ProtNLM"/>
    </source>
</evidence>
<evidence type="ECO:0000313" key="1">
    <source>
        <dbReference type="EMBL" id="KKU63817.1"/>
    </source>
</evidence>
<proteinExistence type="predicted"/>
<dbReference type="Proteomes" id="UP000034364">
    <property type="component" value="Unassembled WGS sequence"/>
</dbReference>
<name>A0A0G1S350_9BACT</name>
<organism evidence="1 2">
    <name type="scientific">Candidatus Amesbacteria bacterium GW2011_GWA1_47_16</name>
    <dbReference type="NCBI Taxonomy" id="1618353"/>
    <lineage>
        <taxon>Bacteria</taxon>
        <taxon>Candidatus Amesiibacteriota</taxon>
    </lineage>
</organism>
<dbReference type="AlphaFoldDB" id="A0A0G1S350"/>
<evidence type="ECO:0000313" key="2">
    <source>
        <dbReference type="Proteomes" id="UP000034364"/>
    </source>
</evidence>
<dbReference type="EMBL" id="LCNV01000017">
    <property type="protein sequence ID" value="KKU63817.1"/>
    <property type="molecule type" value="Genomic_DNA"/>
</dbReference>
<reference evidence="1 2" key="1">
    <citation type="journal article" date="2015" name="Nature">
        <title>rRNA introns, odd ribosomes, and small enigmatic genomes across a large radiation of phyla.</title>
        <authorList>
            <person name="Brown C.T."/>
            <person name="Hug L.A."/>
            <person name="Thomas B.C."/>
            <person name="Sharon I."/>
            <person name="Castelle C.J."/>
            <person name="Singh A."/>
            <person name="Wilkins M.J."/>
            <person name="Williams K.H."/>
            <person name="Banfield J.F."/>
        </authorList>
    </citation>
    <scope>NUCLEOTIDE SEQUENCE [LARGE SCALE GENOMIC DNA]</scope>
</reference>
<comment type="caution">
    <text evidence="1">The sequence shown here is derived from an EMBL/GenBank/DDBJ whole genome shotgun (WGS) entry which is preliminary data.</text>
</comment>